<dbReference type="Proteomes" id="UP000595437">
    <property type="component" value="Chromosome 1"/>
</dbReference>
<dbReference type="GO" id="GO:0004252">
    <property type="term" value="F:serine-type endopeptidase activity"/>
    <property type="evidence" value="ECO:0007669"/>
    <property type="project" value="InterPro"/>
</dbReference>
<accession>A0A7T8KIR6</accession>
<dbReference type="GO" id="GO:0006508">
    <property type="term" value="P:proteolysis"/>
    <property type="evidence" value="ECO:0007669"/>
    <property type="project" value="InterPro"/>
</dbReference>
<feature type="compositionally biased region" description="Gly residues" evidence="2">
    <location>
        <begin position="265"/>
        <end position="281"/>
    </location>
</feature>
<feature type="coiled-coil region" evidence="1">
    <location>
        <begin position="167"/>
        <end position="215"/>
    </location>
</feature>
<feature type="non-terminal residue" evidence="4">
    <location>
        <position position="1"/>
    </location>
</feature>
<dbReference type="Gene3D" id="2.40.10.10">
    <property type="entry name" value="Trypsin-like serine proteases"/>
    <property type="match status" value="2"/>
</dbReference>
<dbReference type="Pfam" id="PF00089">
    <property type="entry name" value="Trypsin"/>
    <property type="match status" value="1"/>
</dbReference>
<dbReference type="EMBL" id="CP045890">
    <property type="protein sequence ID" value="QQP56694.1"/>
    <property type="molecule type" value="Genomic_DNA"/>
</dbReference>
<keyword evidence="1" id="KW-0175">Coiled coil</keyword>
<evidence type="ECO:0000313" key="4">
    <source>
        <dbReference type="EMBL" id="QQP56694.1"/>
    </source>
</evidence>
<feature type="region of interest" description="Disordered" evidence="2">
    <location>
        <begin position="237"/>
        <end position="335"/>
    </location>
</feature>
<organism evidence="4 5">
    <name type="scientific">Caligus rogercresseyi</name>
    <name type="common">Sea louse</name>
    <dbReference type="NCBI Taxonomy" id="217165"/>
    <lineage>
        <taxon>Eukaryota</taxon>
        <taxon>Metazoa</taxon>
        <taxon>Ecdysozoa</taxon>
        <taxon>Arthropoda</taxon>
        <taxon>Crustacea</taxon>
        <taxon>Multicrustacea</taxon>
        <taxon>Hexanauplia</taxon>
        <taxon>Copepoda</taxon>
        <taxon>Siphonostomatoida</taxon>
        <taxon>Caligidae</taxon>
        <taxon>Caligus</taxon>
    </lineage>
</organism>
<sequence>GAQGHQDRYAKSVRMHPLFDPRNLKNDFALLFTDEDLFWTIISTPFASPDNIKGIFDYEQEDALPLAGARTIIMKQVQMDTVESGECERRLRRTPPWKLFQSRQKDKDTCKGDGGGPLSAQGNKTRAMEVNLDTSKQGNPGVYAMLQMGVPGYFNINGCQNWALEEIAKLQSQIDKYSKKLDTVTADGSGTPSNLRNLNRKIKKNQALLAAFQSTESICVGGDGGYGNGGNGGDGGFDDIDISSLGRKGATTNQQKVDGTSGKAAAGGDGNGSYGENGGQPLGVVDGDNGSYGENGGQPLGVVDGDNGSYGENGGQPLGVVDGGDGSYTGPDEGLDIVLDKGVGPFDGGAGA</sequence>
<dbReference type="InterPro" id="IPR009003">
    <property type="entry name" value="Peptidase_S1_PA"/>
</dbReference>
<name>A0A7T8KIR6_CALRO</name>
<gene>
    <name evidence="4" type="ORF">FKW44_001446</name>
</gene>
<dbReference type="InterPro" id="IPR043504">
    <property type="entry name" value="Peptidase_S1_PA_chymotrypsin"/>
</dbReference>
<keyword evidence="5" id="KW-1185">Reference proteome</keyword>
<evidence type="ECO:0000259" key="3">
    <source>
        <dbReference type="Pfam" id="PF00089"/>
    </source>
</evidence>
<feature type="compositionally biased region" description="Gly residues" evidence="2">
    <location>
        <begin position="311"/>
        <end position="327"/>
    </location>
</feature>
<feature type="non-terminal residue" evidence="4">
    <location>
        <position position="352"/>
    </location>
</feature>
<dbReference type="SUPFAM" id="SSF50494">
    <property type="entry name" value="Trypsin-like serine proteases"/>
    <property type="match status" value="1"/>
</dbReference>
<evidence type="ECO:0000256" key="2">
    <source>
        <dbReference type="SAM" id="MobiDB-lite"/>
    </source>
</evidence>
<reference evidence="5" key="1">
    <citation type="submission" date="2021-01" db="EMBL/GenBank/DDBJ databases">
        <title>Caligus Genome Assembly.</title>
        <authorList>
            <person name="Gallardo-Escarate C."/>
        </authorList>
    </citation>
    <scope>NUCLEOTIDE SEQUENCE [LARGE SCALE GENOMIC DNA]</scope>
</reference>
<proteinExistence type="predicted"/>
<dbReference type="AlphaFoldDB" id="A0A7T8KIR6"/>
<dbReference type="InterPro" id="IPR001254">
    <property type="entry name" value="Trypsin_dom"/>
</dbReference>
<feature type="domain" description="Peptidase S1" evidence="3">
    <location>
        <begin position="4"/>
        <end position="145"/>
    </location>
</feature>
<dbReference type="OrthoDB" id="6261922at2759"/>
<evidence type="ECO:0000313" key="5">
    <source>
        <dbReference type="Proteomes" id="UP000595437"/>
    </source>
</evidence>
<evidence type="ECO:0000256" key="1">
    <source>
        <dbReference type="SAM" id="Coils"/>
    </source>
</evidence>
<feature type="region of interest" description="Disordered" evidence="2">
    <location>
        <begin position="102"/>
        <end position="124"/>
    </location>
</feature>
<protein>
    <submittedName>
        <fullName evidence="4">Serine proteinase stubblelike</fullName>
    </submittedName>
</protein>